<keyword evidence="1" id="KW-0812">Transmembrane</keyword>
<evidence type="ECO:0000256" key="1">
    <source>
        <dbReference type="SAM" id="Phobius"/>
    </source>
</evidence>
<feature type="transmembrane region" description="Helical" evidence="1">
    <location>
        <begin position="60"/>
        <end position="79"/>
    </location>
</feature>
<organism evidence="3 4">
    <name type="scientific">Aspergillus tubingensis (strain CBS 134.48)</name>
    <dbReference type="NCBI Taxonomy" id="767770"/>
    <lineage>
        <taxon>Eukaryota</taxon>
        <taxon>Fungi</taxon>
        <taxon>Dikarya</taxon>
        <taxon>Ascomycota</taxon>
        <taxon>Pezizomycotina</taxon>
        <taxon>Eurotiomycetes</taxon>
        <taxon>Eurotiomycetidae</taxon>
        <taxon>Eurotiales</taxon>
        <taxon>Aspergillaceae</taxon>
        <taxon>Aspergillus</taxon>
        <taxon>Aspergillus subgen. Circumdati</taxon>
    </lineage>
</organism>
<evidence type="ECO:0000313" key="4">
    <source>
        <dbReference type="Proteomes" id="UP000184304"/>
    </source>
</evidence>
<name>A0A1L9N8B7_ASPTC</name>
<evidence type="ECO:0000256" key="2">
    <source>
        <dbReference type="SAM" id="SignalP"/>
    </source>
</evidence>
<keyword evidence="4" id="KW-1185">Reference proteome</keyword>
<accession>A0A1L9N8B7</accession>
<keyword evidence="1" id="KW-0472">Membrane</keyword>
<feature type="chain" id="PRO_5013109546" evidence="2">
    <location>
        <begin position="19"/>
        <end position="102"/>
    </location>
</feature>
<reference evidence="4" key="1">
    <citation type="journal article" date="2017" name="Genome Biol.">
        <title>Comparative genomics reveals high biological diversity and specific adaptations in the industrially and medically important fungal genus Aspergillus.</title>
        <authorList>
            <person name="de Vries R.P."/>
            <person name="Riley R."/>
            <person name="Wiebenga A."/>
            <person name="Aguilar-Osorio G."/>
            <person name="Amillis S."/>
            <person name="Uchima C.A."/>
            <person name="Anderluh G."/>
            <person name="Asadollahi M."/>
            <person name="Askin M."/>
            <person name="Barry K."/>
            <person name="Battaglia E."/>
            <person name="Bayram O."/>
            <person name="Benocci T."/>
            <person name="Braus-Stromeyer S.A."/>
            <person name="Caldana C."/>
            <person name="Canovas D."/>
            <person name="Cerqueira G.C."/>
            <person name="Chen F."/>
            <person name="Chen W."/>
            <person name="Choi C."/>
            <person name="Clum A."/>
            <person name="Dos Santos R.A."/>
            <person name="Damasio A.R."/>
            <person name="Diallinas G."/>
            <person name="Emri T."/>
            <person name="Fekete E."/>
            <person name="Flipphi M."/>
            <person name="Freyberg S."/>
            <person name="Gallo A."/>
            <person name="Gournas C."/>
            <person name="Habgood R."/>
            <person name="Hainaut M."/>
            <person name="Harispe M.L."/>
            <person name="Henrissat B."/>
            <person name="Hilden K.S."/>
            <person name="Hope R."/>
            <person name="Hossain A."/>
            <person name="Karabika E."/>
            <person name="Karaffa L."/>
            <person name="Karanyi Z."/>
            <person name="Krasevec N."/>
            <person name="Kuo A."/>
            <person name="Kusch H."/>
            <person name="LaButti K."/>
            <person name="Lagendijk E.L."/>
            <person name="Lapidus A."/>
            <person name="Levasseur A."/>
            <person name="Lindquist E."/>
            <person name="Lipzen A."/>
            <person name="Logrieco A.F."/>
            <person name="MacCabe A."/>
            <person name="Maekelae M.R."/>
            <person name="Malavazi I."/>
            <person name="Melin P."/>
            <person name="Meyer V."/>
            <person name="Mielnichuk N."/>
            <person name="Miskei M."/>
            <person name="Molnar A.P."/>
            <person name="Mule G."/>
            <person name="Ngan C.Y."/>
            <person name="Orejas M."/>
            <person name="Orosz E."/>
            <person name="Ouedraogo J.P."/>
            <person name="Overkamp K.M."/>
            <person name="Park H.-S."/>
            <person name="Perrone G."/>
            <person name="Piumi F."/>
            <person name="Punt P.J."/>
            <person name="Ram A.F."/>
            <person name="Ramon A."/>
            <person name="Rauscher S."/>
            <person name="Record E."/>
            <person name="Riano-Pachon D.M."/>
            <person name="Robert V."/>
            <person name="Roehrig J."/>
            <person name="Ruller R."/>
            <person name="Salamov A."/>
            <person name="Salih N.S."/>
            <person name="Samson R.A."/>
            <person name="Sandor E."/>
            <person name="Sanguinetti M."/>
            <person name="Schuetze T."/>
            <person name="Sepcic K."/>
            <person name="Shelest E."/>
            <person name="Sherlock G."/>
            <person name="Sophianopoulou V."/>
            <person name="Squina F.M."/>
            <person name="Sun H."/>
            <person name="Susca A."/>
            <person name="Todd R.B."/>
            <person name="Tsang A."/>
            <person name="Unkles S.E."/>
            <person name="van de Wiele N."/>
            <person name="van Rossen-Uffink D."/>
            <person name="Oliveira J.V."/>
            <person name="Vesth T.C."/>
            <person name="Visser J."/>
            <person name="Yu J.-H."/>
            <person name="Zhou M."/>
            <person name="Andersen M.R."/>
            <person name="Archer D.B."/>
            <person name="Baker S.E."/>
            <person name="Benoit I."/>
            <person name="Brakhage A.A."/>
            <person name="Braus G.H."/>
            <person name="Fischer R."/>
            <person name="Frisvad J.C."/>
            <person name="Goldman G.H."/>
            <person name="Houbraken J."/>
            <person name="Oakley B."/>
            <person name="Pocsi I."/>
            <person name="Scazzocchio C."/>
            <person name="Seiboth B."/>
            <person name="vanKuyk P.A."/>
            <person name="Wortman J."/>
            <person name="Dyer P.S."/>
            <person name="Grigoriev I.V."/>
        </authorList>
    </citation>
    <scope>NUCLEOTIDE SEQUENCE [LARGE SCALE GENOMIC DNA]</scope>
    <source>
        <strain evidence="4">CBS 134.48</strain>
    </source>
</reference>
<feature type="signal peptide" evidence="2">
    <location>
        <begin position="1"/>
        <end position="18"/>
    </location>
</feature>
<protein>
    <submittedName>
        <fullName evidence="3">Uncharacterized protein</fullName>
    </submittedName>
</protein>
<dbReference type="AlphaFoldDB" id="A0A1L9N8B7"/>
<dbReference type="EMBL" id="KV878198">
    <property type="protein sequence ID" value="OJI85553.1"/>
    <property type="molecule type" value="Genomic_DNA"/>
</dbReference>
<keyword evidence="2" id="KW-0732">Signal</keyword>
<evidence type="ECO:0000313" key="3">
    <source>
        <dbReference type="EMBL" id="OJI85553.1"/>
    </source>
</evidence>
<gene>
    <name evidence="3" type="ORF">ASPTUDRAFT_584598</name>
</gene>
<sequence>MAGKTSFLLFIVDRAVSAVHHEAYKAKRIGGADDREKCRRIKEGKKYNGVTHQLGKQNRFYAFLAWYLFLFLPGWRGAFKGFWRKCGIRYENHPRGAVAAQQ</sequence>
<dbReference type="Proteomes" id="UP000184304">
    <property type="component" value="Unassembled WGS sequence"/>
</dbReference>
<dbReference type="VEuPathDB" id="FungiDB:ASPTUDRAFT_584598"/>
<proteinExistence type="predicted"/>
<keyword evidence="1" id="KW-1133">Transmembrane helix</keyword>